<dbReference type="KEGG" id="dqu:106747215"/>
<evidence type="ECO:0000313" key="1">
    <source>
        <dbReference type="Proteomes" id="UP000515204"/>
    </source>
</evidence>
<dbReference type="Proteomes" id="UP000515204">
    <property type="component" value="Unplaced"/>
</dbReference>
<dbReference type="RefSeq" id="XP_014480044.1">
    <property type="nucleotide sequence ID" value="XM_014624558.1"/>
</dbReference>
<accession>A0A6P3XPV7</accession>
<proteinExistence type="predicted"/>
<organism evidence="1 2">
    <name type="scientific">Dinoponera quadriceps</name>
    <name type="common">South American ant</name>
    <dbReference type="NCBI Taxonomy" id="609295"/>
    <lineage>
        <taxon>Eukaryota</taxon>
        <taxon>Metazoa</taxon>
        <taxon>Ecdysozoa</taxon>
        <taxon>Arthropoda</taxon>
        <taxon>Hexapoda</taxon>
        <taxon>Insecta</taxon>
        <taxon>Pterygota</taxon>
        <taxon>Neoptera</taxon>
        <taxon>Endopterygota</taxon>
        <taxon>Hymenoptera</taxon>
        <taxon>Apocrita</taxon>
        <taxon>Aculeata</taxon>
        <taxon>Formicoidea</taxon>
        <taxon>Formicidae</taxon>
        <taxon>Ponerinae</taxon>
        <taxon>Ponerini</taxon>
        <taxon>Dinoponera</taxon>
    </lineage>
</organism>
<evidence type="ECO:0000313" key="2">
    <source>
        <dbReference type="RefSeq" id="XP_014480044.1"/>
    </source>
</evidence>
<keyword evidence="1" id="KW-1185">Reference proteome</keyword>
<dbReference type="AlphaFoldDB" id="A0A6P3XPV7"/>
<dbReference type="GeneID" id="106747215"/>
<reference evidence="2" key="1">
    <citation type="submission" date="2025-08" db="UniProtKB">
        <authorList>
            <consortium name="RefSeq"/>
        </authorList>
    </citation>
    <scope>IDENTIFICATION</scope>
</reference>
<name>A0A6P3XPV7_DINQU</name>
<gene>
    <name evidence="2" type="primary">LOC106747215</name>
</gene>
<protein>
    <submittedName>
        <fullName evidence="2">Uncharacterized protein LOC106747215</fullName>
    </submittedName>
</protein>
<sequence length="101" mass="10510">MQLVSSLVIEQFLQTLPANQASLNHGAVSSSSAFTPSSYFVRTSPVIAVRNIARLGAEPAILVRPASQIARLGAEPAILIGNAHLHVAARLGAELAIVSIT</sequence>